<keyword evidence="2" id="KW-1003">Cell membrane</keyword>
<dbReference type="STRING" id="61635.BN85310200"/>
<dbReference type="PANTHER" id="PTHR30619:SF7">
    <property type="entry name" value="BETA-LACTAMASE DOMAIN PROTEIN"/>
    <property type="match status" value="1"/>
</dbReference>
<dbReference type="InterPro" id="IPR004477">
    <property type="entry name" value="ComEC_N"/>
</dbReference>
<dbReference type="InterPro" id="IPR035681">
    <property type="entry name" value="ComA-like_MBL"/>
</dbReference>
<feature type="transmembrane region" description="Helical" evidence="6">
    <location>
        <begin position="392"/>
        <end position="416"/>
    </location>
</feature>
<sequence length="649" mass="74587">MDIKYYVLFFGFFFCGYLAIYEHKPQKVPNEGVYLIMDKKETEFNINYTIKAGQQKVILITNKETTYRIGDQLLVSGKFERINTPKVPLNFDYQLYLKSKGIQYQIKTKDHAYVQTPLSVYKINQQIKTYIDSLEMDNTDLMNSLILASSDFDSDFAFEINSLGISHLFAVSGLHIGLFTAFLSFSLGFIPKRSKEVLIALCLILYYAITQFKVTIFRAVFCTIVKKHQKTYTNLDVLSISFIITLLVRPLVFVQVGFVFSYLLVFVFTIMNNHNGFKGMFYQSFVAQLVVLPFVLSMNEQINLLSLVVTPFFIVLFSYFILPLAFIGLLPVVKSSVDFYLSLFKQLINGTSRTGPLVEVSVFGLFFGALFYAGLIYVFYTRVTLKRLKRLVVFVLILGMYQIYPYVSISGTVYFLDVGQGDTSMIIRPFNQCNVVIDSFGGVADFIRNKRIHRIDYLIVTHGDLDHYQKVNDVLKTAAVSHLVLSKYDQSDFAKSMQYDKRLMLVEEGDKLLCADIVLEILSPFEQTQSLNDSSIVFQTRIDDLTYLFTGDIEENTEQRLVKKYQGALKSDVLKVPHHGSISSSTVEFIDAVNPTYAIVSSGHHNKFNHPHDEVIKRYMSKQIIIYQTNIDHTICFQTIWYSRKHRIK</sequence>
<dbReference type="CDD" id="cd07731">
    <property type="entry name" value="ComA-like_MBL-fold"/>
    <property type="match status" value="1"/>
</dbReference>
<dbReference type="HOGENOM" id="CLU_010363_2_1_14"/>
<evidence type="ECO:0000256" key="4">
    <source>
        <dbReference type="ARBA" id="ARBA00022989"/>
    </source>
</evidence>
<name>U4KP15_9MOLU</name>
<comment type="subcellular location">
    <subcellularLocation>
        <location evidence="1">Cell membrane</location>
        <topology evidence="1">Multi-pass membrane protein</topology>
    </subcellularLocation>
</comment>
<feature type="transmembrane region" description="Helical" evidence="6">
    <location>
        <begin position="304"/>
        <end position="333"/>
    </location>
</feature>
<dbReference type="Proteomes" id="UP000032737">
    <property type="component" value="Chromosome"/>
</dbReference>
<reference evidence="8 9" key="1">
    <citation type="journal article" date="2013" name="J. Mol. Microbiol. Biotechnol.">
        <title>Analysis of the Complete Genomes of Acholeplasma brassicae , A. palmae and A. laidlawii and Their Comparison to the Obligate Parasites from ' Candidatus Phytoplasma'.</title>
        <authorList>
            <person name="Kube M."/>
            <person name="Siewert C."/>
            <person name="Migdoll A.M."/>
            <person name="Duduk B."/>
            <person name="Holz S."/>
            <person name="Rabus R."/>
            <person name="Seemuller E."/>
            <person name="Mitrovic J."/>
            <person name="Muller I."/>
            <person name="Buttner C."/>
            <person name="Reinhardt R."/>
        </authorList>
    </citation>
    <scope>NUCLEOTIDE SEQUENCE [LARGE SCALE GENOMIC DNA]</scope>
    <source>
        <strain evidence="9">0502</strain>
    </source>
</reference>
<evidence type="ECO:0000256" key="3">
    <source>
        <dbReference type="ARBA" id="ARBA00022692"/>
    </source>
</evidence>
<evidence type="ECO:0000313" key="9">
    <source>
        <dbReference type="Proteomes" id="UP000032737"/>
    </source>
</evidence>
<dbReference type="InterPro" id="IPR001279">
    <property type="entry name" value="Metallo-B-lactamas"/>
</dbReference>
<organism evidence="8 9">
    <name type="scientific">Acholeplasma brassicae</name>
    <dbReference type="NCBI Taxonomy" id="61635"/>
    <lineage>
        <taxon>Bacteria</taxon>
        <taxon>Bacillati</taxon>
        <taxon>Mycoplasmatota</taxon>
        <taxon>Mollicutes</taxon>
        <taxon>Acholeplasmatales</taxon>
        <taxon>Acholeplasmataceae</taxon>
        <taxon>Acholeplasma</taxon>
    </lineage>
</organism>
<dbReference type="InterPro" id="IPR052159">
    <property type="entry name" value="Competence_DNA_uptake"/>
</dbReference>
<dbReference type="KEGG" id="abra:BN85310200"/>
<evidence type="ECO:0000259" key="7">
    <source>
        <dbReference type="SMART" id="SM00849"/>
    </source>
</evidence>
<dbReference type="Gene3D" id="3.60.15.10">
    <property type="entry name" value="Ribonuclease Z/Hydroxyacylglutathione hydrolase-like"/>
    <property type="match status" value="1"/>
</dbReference>
<feature type="transmembrane region" description="Helical" evidence="6">
    <location>
        <begin position="6"/>
        <end position="21"/>
    </location>
</feature>
<feature type="transmembrane region" description="Helical" evidence="6">
    <location>
        <begin position="197"/>
        <end position="221"/>
    </location>
</feature>
<dbReference type="EMBL" id="FO681348">
    <property type="protein sequence ID" value="CCV66041.1"/>
    <property type="molecule type" value="Genomic_DNA"/>
</dbReference>
<gene>
    <name evidence="8" type="primary">comEC</name>
    <name evidence="8" type="ORF">BN85310200</name>
</gene>
<dbReference type="InterPro" id="IPR025405">
    <property type="entry name" value="DUF4131"/>
</dbReference>
<evidence type="ECO:0000313" key="8">
    <source>
        <dbReference type="EMBL" id="CCV66041.1"/>
    </source>
</evidence>
<feature type="transmembrane region" description="Helical" evidence="6">
    <location>
        <begin position="280"/>
        <end position="297"/>
    </location>
</feature>
<keyword evidence="3 6" id="KW-0812">Transmembrane</keyword>
<feature type="transmembrane region" description="Helical" evidence="6">
    <location>
        <begin position="242"/>
        <end position="268"/>
    </location>
</feature>
<keyword evidence="4 6" id="KW-1133">Transmembrane helix</keyword>
<feature type="transmembrane region" description="Helical" evidence="6">
    <location>
        <begin position="360"/>
        <end position="380"/>
    </location>
</feature>
<protein>
    <submittedName>
        <fullName evidence="8">DNA internalization-related competence protein ComEC/Rec2-related</fullName>
    </submittedName>
</protein>
<evidence type="ECO:0000256" key="2">
    <source>
        <dbReference type="ARBA" id="ARBA00022475"/>
    </source>
</evidence>
<proteinExistence type="predicted"/>
<dbReference type="PANTHER" id="PTHR30619">
    <property type="entry name" value="DNA INTERNALIZATION/COMPETENCE PROTEIN COMEC/REC2"/>
    <property type="match status" value="1"/>
</dbReference>
<dbReference type="SMART" id="SM00849">
    <property type="entry name" value="Lactamase_B"/>
    <property type="match status" value="1"/>
</dbReference>
<dbReference type="InterPro" id="IPR036866">
    <property type="entry name" value="RibonucZ/Hydroxyglut_hydro"/>
</dbReference>
<evidence type="ECO:0000256" key="5">
    <source>
        <dbReference type="ARBA" id="ARBA00023136"/>
    </source>
</evidence>
<dbReference type="Pfam" id="PF13567">
    <property type="entry name" value="DUF4131"/>
    <property type="match status" value="1"/>
</dbReference>
<dbReference type="Pfam" id="PF00753">
    <property type="entry name" value="Lactamase_B"/>
    <property type="match status" value="1"/>
</dbReference>
<feature type="transmembrane region" description="Helical" evidence="6">
    <location>
        <begin position="168"/>
        <end position="191"/>
    </location>
</feature>
<evidence type="ECO:0000256" key="1">
    <source>
        <dbReference type="ARBA" id="ARBA00004651"/>
    </source>
</evidence>
<keyword evidence="9" id="KW-1185">Reference proteome</keyword>
<dbReference type="SUPFAM" id="SSF56281">
    <property type="entry name" value="Metallo-hydrolase/oxidoreductase"/>
    <property type="match status" value="1"/>
</dbReference>
<accession>U4KP15</accession>
<dbReference type="GO" id="GO:0005886">
    <property type="term" value="C:plasma membrane"/>
    <property type="evidence" value="ECO:0007669"/>
    <property type="project" value="UniProtKB-SubCell"/>
</dbReference>
<feature type="domain" description="Metallo-beta-lactamase" evidence="7">
    <location>
        <begin position="421"/>
        <end position="604"/>
    </location>
</feature>
<keyword evidence="5 6" id="KW-0472">Membrane</keyword>
<dbReference type="NCBIfam" id="TIGR00360">
    <property type="entry name" value="ComEC_N-term"/>
    <property type="match status" value="1"/>
</dbReference>
<dbReference type="AlphaFoldDB" id="U4KP15"/>
<evidence type="ECO:0000256" key="6">
    <source>
        <dbReference type="SAM" id="Phobius"/>
    </source>
</evidence>
<dbReference type="Pfam" id="PF03772">
    <property type="entry name" value="Competence"/>
    <property type="match status" value="1"/>
</dbReference>